<protein>
    <recommendedName>
        <fullName evidence="7">Chromosome segregation in meiosis protein</fullName>
    </recommendedName>
</protein>
<keyword evidence="3 7" id="KW-0227">DNA damage</keyword>
<keyword evidence="11" id="KW-1185">Reference proteome</keyword>
<organism evidence="10 11">
    <name type="scientific">Cordyceps militaris (strain CM01)</name>
    <name type="common">Caterpillar fungus</name>
    <dbReference type="NCBI Taxonomy" id="983644"/>
    <lineage>
        <taxon>Eukaryota</taxon>
        <taxon>Fungi</taxon>
        <taxon>Dikarya</taxon>
        <taxon>Ascomycota</taxon>
        <taxon>Pezizomycotina</taxon>
        <taxon>Sordariomycetes</taxon>
        <taxon>Hypocreomycetidae</taxon>
        <taxon>Hypocreales</taxon>
        <taxon>Cordycipitaceae</taxon>
        <taxon>Cordyceps</taxon>
    </lineage>
</organism>
<dbReference type="GO" id="GO:0031298">
    <property type="term" value="C:replication fork protection complex"/>
    <property type="evidence" value="ECO:0007669"/>
    <property type="project" value="TreeGrafter"/>
</dbReference>
<comment type="subcellular location">
    <subcellularLocation>
        <location evidence="1 7">Nucleus</location>
    </subcellularLocation>
</comment>
<dbReference type="GO" id="GO:0043111">
    <property type="term" value="P:replication fork arrest"/>
    <property type="evidence" value="ECO:0007669"/>
    <property type="project" value="TreeGrafter"/>
</dbReference>
<dbReference type="InterPro" id="IPR012923">
    <property type="entry name" value="Csm3"/>
</dbReference>
<dbReference type="Proteomes" id="UP000001610">
    <property type="component" value="Unassembled WGS sequence"/>
</dbReference>
<dbReference type="GO" id="GO:0000076">
    <property type="term" value="P:DNA replication checkpoint signaling"/>
    <property type="evidence" value="ECO:0007669"/>
    <property type="project" value="UniProtKB-UniRule"/>
</dbReference>
<dbReference type="PANTHER" id="PTHR13220:SF11">
    <property type="entry name" value="TIMELESS-INTERACTING PROTEIN"/>
    <property type="match status" value="1"/>
</dbReference>
<dbReference type="GeneID" id="18170694"/>
<evidence type="ECO:0000313" key="10">
    <source>
        <dbReference type="EMBL" id="EGX88643.1"/>
    </source>
</evidence>
<keyword evidence="4" id="KW-0236">DNA replication inhibitor</keyword>
<accession>G3JRZ7</accession>
<feature type="domain" description="Chromosome segregation in meiosis protein 3" evidence="9">
    <location>
        <begin position="69"/>
        <end position="150"/>
    </location>
</feature>
<dbReference type="GO" id="GO:0003677">
    <property type="term" value="F:DNA binding"/>
    <property type="evidence" value="ECO:0007669"/>
    <property type="project" value="TreeGrafter"/>
</dbReference>
<evidence type="ECO:0000256" key="6">
    <source>
        <dbReference type="ARBA" id="ARBA00023306"/>
    </source>
</evidence>
<dbReference type="OMA" id="RMDWINE"/>
<evidence type="ECO:0000256" key="5">
    <source>
        <dbReference type="ARBA" id="ARBA00023242"/>
    </source>
</evidence>
<dbReference type="GO" id="GO:0006974">
    <property type="term" value="P:DNA damage response"/>
    <property type="evidence" value="ECO:0007669"/>
    <property type="project" value="UniProtKB-KW"/>
</dbReference>
<dbReference type="FunCoup" id="G3JRZ7">
    <property type="interactions" value="202"/>
</dbReference>
<dbReference type="EMBL" id="JH126405">
    <property type="protein sequence ID" value="EGX88643.1"/>
    <property type="molecule type" value="Genomic_DNA"/>
</dbReference>
<dbReference type="OrthoDB" id="437078at2759"/>
<feature type="region of interest" description="Disordered" evidence="8">
    <location>
        <begin position="146"/>
        <end position="306"/>
    </location>
</feature>
<sequence>MPPAKNSAAKAARTNRHDDLDNYHVGDLSDDPFATPSPPSKNKRKTDDAGLGIDEEVDVQRKPRAPAVKLDENRLLSEAGLPRLRKRSNRLKIKGKGHEFSDMARLLSFYQLWLDDLYPKARFLDALAMVEKAGHSKRMMTARNEWLQESKPKSSEDMEEDDPFALEPAPDTTAAVSLPERPTAGRLIQDLGGGGQRPSTPTRGGGHPDDFSEDDDLYNVTPRARPRPGGLTMLQPDAPDDDDLDALMAEAEEHDDRPPAPARKAAQRPQEDGDDLDDLIAEAEEQDVRPKSIFGNPSASKPVEMDWDDDEAAMREMEGF</sequence>
<feature type="compositionally biased region" description="Basic and acidic residues" evidence="8">
    <location>
        <begin position="15"/>
        <end position="24"/>
    </location>
</feature>
<dbReference type="GO" id="GO:0031297">
    <property type="term" value="P:replication fork processing"/>
    <property type="evidence" value="ECO:0007669"/>
    <property type="project" value="UniProtKB-UniRule"/>
</dbReference>
<name>G3JRZ7_CORMM</name>
<evidence type="ECO:0000256" key="7">
    <source>
        <dbReference type="RuleBase" id="RU366049"/>
    </source>
</evidence>
<evidence type="ECO:0000256" key="2">
    <source>
        <dbReference type="ARBA" id="ARBA00006075"/>
    </source>
</evidence>
<reference evidence="10 11" key="1">
    <citation type="journal article" date="2011" name="Genome Biol.">
        <title>Genome sequence of the insect pathogenic fungus Cordyceps militaris, a valued traditional Chinese medicine.</title>
        <authorList>
            <person name="Zheng P."/>
            <person name="Xia Y."/>
            <person name="Xiao G."/>
            <person name="Xiong C."/>
            <person name="Hu X."/>
            <person name="Zhang S."/>
            <person name="Zheng H."/>
            <person name="Huang Y."/>
            <person name="Zhou Y."/>
            <person name="Wang S."/>
            <person name="Zhao G.P."/>
            <person name="Liu X."/>
            <person name="St Leger R.J."/>
            <person name="Wang C."/>
        </authorList>
    </citation>
    <scope>NUCLEOTIDE SEQUENCE [LARGE SCALE GENOMIC DNA]</scope>
    <source>
        <strain evidence="10 11">CM01</strain>
    </source>
</reference>
<evidence type="ECO:0000313" key="11">
    <source>
        <dbReference type="Proteomes" id="UP000001610"/>
    </source>
</evidence>
<feature type="compositionally biased region" description="Acidic residues" evidence="8">
    <location>
        <begin position="272"/>
        <end position="285"/>
    </location>
</feature>
<feature type="compositionally biased region" description="Acidic residues" evidence="8">
    <location>
        <begin position="238"/>
        <end position="253"/>
    </location>
</feature>
<dbReference type="InParanoid" id="G3JRZ7"/>
<comment type="function">
    <text evidence="7">Plays an important role in the control of DNA replication and the maintenance of replication fork stability.</text>
</comment>
<dbReference type="InterPro" id="IPR040038">
    <property type="entry name" value="TIPIN/Csm3/Swi3"/>
</dbReference>
<dbReference type="eggNOG" id="KOG3004">
    <property type="taxonomic scope" value="Eukaryota"/>
</dbReference>
<dbReference type="HOGENOM" id="CLU_036204_1_0_1"/>
<dbReference type="Pfam" id="PF07962">
    <property type="entry name" value="Swi3"/>
    <property type="match status" value="1"/>
</dbReference>
<evidence type="ECO:0000256" key="8">
    <source>
        <dbReference type="SAM" id="MobiDB-lite"/>
    </source>
</evidence>
<feature type="compositionally biased region" description="Basic and acidic residues" evidence="8">
    <location>
        <begin position="146"/>
        <end position="156"/>
    </location>
</feature>
<evidence type="ECO:0000256" key="3">
    <source>
        <dbReference type="ARBA" id="ARBA00022763"/>
    </source>
</evidence>
<dbReference type="PANTHER" id="PTHR13220">
    <property type="entry name" value="TIMELESS INTERACTING-RELATED"/>
    <property type="match status" value="1"/>
</dbReference>
<dbReference type="AlphaFoldDB" id="G3JRZ7"/>
<feature type="region of interest" description="Disordered" evidence="8">
    <location>
        <begin position="1"/>
        <end position="66"/>
    </location>
</feature>
<evidence type="ECO:0000256" key="1">
    <source>
        <dbReference type="ARBA" id="ARBA00004123"/>
    </source>
</evidence>
<dbReference type="VEuPathDB" id="FungiDB:CCM_08688"/>
<proteinExistence type="inferred from homology"/>
<keyword evidence="5 7" id="KW-0539">Nucleus</keyword>
<evidence type="ECO:0000259" key="9">
    <source>
        <dbReference type="Pfam" id="PF07962"/>
    </source>
</evidence>
<gene>
    <name evidence="10" type="ORF">CCM_08688</name>
</gene>
<dbReference type="RefSeq" id="XP_006673888.1">
    <property type="nucleotide sequence ID" value="XM_006673825.1"/>
</dbReference>
<dbReference type="KEGG" id="cmt:CCM_08688"/>
<keyword evidence="6 7" id="KW-0131">Cell cycle</keyword>
<dbReference type="STRING" id="983644.G3JRZ7"/>
<comment type="similarity">
    <text evidence="2 7">Belongs to the CSM3 family.</text>
</comment>
<evidence type="ECO:0000256" key="4">
    <source>
        <dbReference type="ARBA" id="ARBA00022880"/>
    </source>
</evidence>